<evidence type="ECO:0000256" key="4">
    <source>
        <dbReference type="ARBA" id="ARBA00023136"/>
    </source>
</evidence>
<dbReference type="EMBL" id="AP023367">
    <property type="protein sequence ID" value="BCJ95004.1"/>
    <property type="molecule type" value="Genomic_DNA"/>
</dbReference>
<sequence length="257" mass="28012">MFREESEIVGKAAQNKYQLLEKNPLGYFIASMLAGLFVGFGVLLIFSIGGFLNGQPYVKVVMGMSFGIALSLVIMAGAELFTGNNFVMTMGLLQKKVSLSQTLKLWLVCFLGNLAGSVLLAILFWQTGLASGAVGEFILTASKAKMELGIFPLFFRGILCNILVCLAIWCSFRCKSESGKLIMIFWCLFAFITTGFEHSVANMTLLFVGVLISPDTQVQLSGYAYNLLFATLGNMVGGILFTALPYYVISLNKKVSD</sequence>
<dbReference type="GO" id="GO:0015499">
    <property type="term" value="F:formate transmembrane transporter activity"/>
    <property type="evidence" value="ECO:0007669"/>
    <property type="project" value="TreeGrafter"/>
</dbReference>
<dbReference type="KEGG" id="acel:acsn021_25730"/>
<evidence type="ECO:0000256" key="3">
    <source>
        <dbReference type="ARBA" id="ARBA00022989"/>
    </source>
</evidence>
<dbReference type="InterPro" id="IPR023271">
    <property type="entry name" value="Aquaporin-like"/>
</dbReference>
<dbReference type="InterPro" id="IPR024002">
    <property type="entry name" value="For/NO2_transpt_CS"/>
</dbReference>
<evidence type="ECO:0000313" key="7">
    <source>
        <dbReference type="Proteomes" id="UP000515561"/>
    </source>
</evidence>
<dbReference type="PANTHER" id="PTHR30520">
    <property type="entry name" value="FORMATE TRANSPORTER-RELATED"/>
    <property type="match status" value="1"/>
</dbReference>
<keyword evidence="3" id="KW-1133">Transmembrane helix</keyword>
<protein>
    <submittedName>
        <fullName evidence="6">Transporter</fullName>
    </submittedName>
</protein>
<evidence type="ECO:0000256" key="1">
    <source>
        <dbReference type="ARBA" id="ARBA00004141"/>
    </source>
</evidence>
<evidence type="ECO:0000313" key="6">
    <source>
        <dbReference type="EMBL" id="BCJ95004.1"/>
    </source>
</evidence>
<comment type="subcellular location">
    <subcellularLocation>
        <location evidence="1">Membrane</location>
        <topology evidence="1">Multi-pass membrane protein</topology>
    </subcellularLocation>
</comment>
<organism evidence="6 7">
    <name type="scientific">Anaerocolumna cellulosilytica</name>
    <dbReference type="NCBI Taxonomy" id="433286"/>
    <lineage>
        <taxon>Bacteria</taxon>
        <taxon>Bacillati</taxon>
        <taxon>Bacillota</taxon>
        <taxon>Clostridia</taxon>
        <taxon>Lachnospirales</taxon>
        <taxon>Lachnospiraceae</taxon>
        <taxon>Anaerocolumna</taxon>
    </lineage>
</organism>
<dbReference type="Pfam" id="PF01226">
    <property type="entry name" value="Form_Nir_trans"/>
    <property type="match status" value="1"/>
</dbReference>
<accession>A0A6S6QWK9</accession>
<evidence type="ECO:0000256" key="5">
    <source>
        <dbReference type="ARBA" id="ARBA00049660"/>
    </source>
</evidence>
<gene>
    <name evidence="6" type="primary">nirC</name>
    <name evidence="6" type="ORF">acsn021_25730</name>
</gene>
<reference evidence="6 7" key="1">
    <citation type="journal article" date="2016" name="Int. J. Syst. Evol. Microbiol.">
        <title>Descriptions of Anaerotaenia torta gen. nov., sp. nov. and Anaerocolumna cellulosilytica gen. nov., sp. nov. isolated from a methanogenic reactor of cattle waste.</title>
        <authorList>
            <person name="Uek A."/>
            <person name="Ohtaki Y."/>
            <person name="Kaku N."/>
            <person name="Ueki K."/>
        </authorList>
    </citation>
    <scope>NUCLEOTIDE SEQUENCE [LARGE SCALE GENOMIC DNA]</scope>
    <source>
        <strain evidence="6 7">SN021</strain>
    </source>
</reference>
<dbReference type="PROSITE" id="PS01005">
    <property type="entry name" value="FORMATE_NITRITE_TP_1"/>
    <property type="match status" value="1"/>
</dbReference>
<dbReference type="Proteomes" id="UP000515561">
    <property type="component" value="Chromosome"/>
</dbReference>
<dbReference type="GO" id="GO:0005886">
    <property type="term" value="C:plasma membrane"/>
    <property type="evidence" value="ECO:0007669"/>
    <property type="project" value="TreeGrafter"/>
</dbReference>
<proteinExistence type="inferred from homology"/>
<name>A0A6S6QWK9_9FIRM</name>
<keyword evidence="2" id="KW-0812">Transmembrane</keyword>
<dbReference type="InterPro" id="IPR000292">
    <property type="entry name" value="For/NO2_transpt"/>
</dbReference>
<dbReference type="RefSeq" id="WP_184088555.1">
    <property type="nucleotide sequence ID" value="NZ_AP023367.1"/>
</dbReference>
<dbReference type="PROSITE" id="PS01006">
    <property type="entry name" value="FORMATE_NITRITE_TP_2"/>
    <property type="match status" value="1"/>
</dbReference>
<comment type="similarity">
    <text evidence="5">Belongs to the FNT transporter (TC 1.A.16) family.</text>
</comment>
<dbReference type="Gene3D" id="1.20.1080.10">
    <property type="entry name" value="Glycerol uptake facilitator protein"/>
    <property type="match status" value="1"/>
</dbReference>
<keyword evidence="4" id="KW-0472">Membrane</keyword>
<evidence type="ECO:0000256" key="2">
    <source>
        <dbReference type="ARBA" id="ARBA00022692"/>
    </source>
</evidence>
<keyword evidence="7" id="KW-1185">Reference proteome</keyword>
<dbReference type="AlphaFoldDB" id="A0A6S6QWK9"/>
<dbReference type="PANTHER" id="PTHR30520:SF8">
    <property type="entry name" value="NITRITE TRANSPORTER NIRC"/>
    <property type="match status" value="1"/>
</dbReference>